<dbReference type="EMBL" id="FNYT01000004">
    <property type="protein sequence ID" value="SEI85012.1"/>
    <property type="molecule type" value="Genomic_DNA"/>
</dbReference>
<protein>
    <submittedName>
        <fullName evidence="2">Uncharacterized protein</fullName>
    </submittedName>
</protein>
<evidence type="ECO:0000313" key="5">
    <source>
        <dbReference type="Proteomes" id="UP000199280"/>
    </source>
</evidence>
<name>A0A143YIB2_9LACT</name>
<dbReference type="Proteomes" id="UP000199280">
    <property type="component" value="Unassembled WGS sequence"/>
</dbReference>
<dbReference type="AlphaFoldDB" id="A0A143YIB2"/>
<dbReference type="Proteomes" id="UP000076878">
    <property type="component" value="Unassembled WGS sequence"/>
</dbReference>
<proteinExistence type="predicted"/>
<reference evidence="3 5" key="2">
    <citation type="submission" date="2016-10" db="EMBL/GenBank/DDBJ databases">
        <authorList>
            <person name="Varghese N."/>
            <person name="Submissions S."/>
        </authorList>
    </citation>
    <scope>NUCLEOTIDE SEQUENCE [LARGE SCALE GENOMIC DNA]</scope>
    <source>
        <strain evidence="3 5">DSM 22150</strain>
    </source>
</reference>
<evidence type="ECO:0000313" key="4">
    <source>
        <dbReference type="Proteomes" id="UP000076878"/>
    </source>
</evidence>
<dbReference type="EMBL" id="FJNB01000004">
    <property type="protein sequence ID" value="CZQ89258.1"/>
    <property type="molecule type" value="Genomic_DNA"/>
</dbReference>
<evidence type="ECO:0000313" key="3">
    <source>
        <dbReference type="EMBL" id="SEI85012.1"/>
    </source>
</evidence>
<evidence type="ECO:0000256" key="1">
    <source>
        <dbReference type="SAM" id="Phobius"/>
    </source>
</evidence>
<reference evidence="2 4" key="1">
    <citation type="submission" date="2016-02" db="EMBL/GenBank/DDBJ databases">
        <authorList>
            <person name="Wen L."/>
            <person name="He K."/>
            <person name="Yang H."/>
        </authorList>
    </citation>
    <scope>NUCLEOTIDE SEQUENCE [LARGE SCALE GENOMIC DNA]</scope>
    <source>
        <strain evidence="2">Trichococcus_R210</strain>
    </source>
</reference>
<keyword evidence="1" id="KW-0472">Membrane</keyword>
<accession>A0A143YIB2</accession>
<gene>
    <name evidence="3" type="ORF">SAMN05216375_10475</name>
    <name evidence="2" type="ORF">TR210_781</name>
</gene>
<organism evidence="2 4">
    <name type="scientific">Trichococcus ilyis</name>
    <dbReference type="NCBI Taxonomy" id="640938"/>
    <lineage>
        <taxon>Bacteria</taxon>
        <taxon>Bacillati</taxon>
        <taxon>Bacillota</taxon>
        <taxon>Bacilli</taxon>
        <taxon>Lactobacillales</taxon>
        <taxon>Carnobacteriaceae</taxon>
        <taxon>Trichococcus</taxon>
    </lineage>
</organism>
<evidence type="ECO:0000313" key="2">
    <source>
        <dbReference type="EMBL" id="CZQ89258.1"/>
    </source>
</evidence>
<sequence length="149" mass="16824">MDAFYKYSAEKEELLIEKLKELSDKSNLQFTVETHIDEDAEAQYKHATGIAMKDPSGKRGRVIFLWKHVNQATVRIQEMNLDKALKNSNNFLLGTGTFITLLAGGPVTFLVGVGYTAYGIKGKLKEKAFNKHIHSMITDIFELEEIQSI</sequence>
<keyword evidence="5" id="KW-1185">Reference proteome</keyword>
<feature type="transmembrane region" description="Helical" evidence="1">
    <location>
        <begin position="91"/>
        <end position="118"/>
    </location>
</feature>
<keyword evidence="1" id="KW-1133">Transmembrane helix</keyword>
<dbReference type="STRING" id="640938.TR210_781"/>
<keyword evidence="1" id="KW-0812">Transmembrane</keyword>